<reference evidence="2" key="1">
    <citation type="journal article" date="2020" name="BMC Genomics">
        <title>Correction to: Identification and distribution of gene clusters required for synthesis of sphingolipid metabolism inhibitors in diverse species of the filamentous fungus Fusarium.</title>
        <authorList>
            <person name="Kim H.S."/>
            <person name="Lohmar J.M."/>
            <person name="Busman M."/>
            <person name="Brown D.W."/>
            <person name="Naumann T.A."/>
            <person name="Divon H.H."/>
            <person name="Lysoe E."/>
            <person name="Uhlig S."/>
            <person name="Proctor R.H."/>
        </authorList>
    </citation>
    <scope>NUCLEOTIDE SEQUENCE</scope>
    <source>
        <strain evidence="2">NRRL 22465</strain>
    </source>
</reference>
<sequence length="318" mass="35887">MPQSTSDDDADQESKIHNSGFESSPTRTGSWMSPCIVCFGDETGGAISDNSLRKESETSITFAWREAPYHDPWIGFSMGFPHGSSNESASFGTRYELSNSGVAKQEKKHWVVVKFPQGQFMYKASPITSDHALLKDLPKRRLSGKAKEYTLLTISLSRAGSVKVEGYGKPFANPGHFTDAWINKSKPIDGSNTLVDLLEQRKFVFLVPSHHSVLLCEWRWNTATLSTPFSYPYGDQHSWDMERYRKMLPKLQGPRFAPAWSFHDDNSHVAVLTQSQVQGILWFREAAQDILKLRMPAYFIEAETSAENDTYYVVIPLS</sequence>
<dbReference type="Proteomes" id="UP000635477">
    <property type="component" value="Unassembled WGS sequence"/>
</dbReference>
<evidence type="ECO:0000313" key="3">
    <source>
        <dbReference type="Proteomes" id="UP000635477"/>
    </source>
</evidence>
<name>A0A8H4UN15_9HYPO</name>
<accession>A0A8H4UN15</accession>
<gene>
    <name evidence="2" type="ORF">FZEAL_4154</name>
</gene>
<organism evidence="2 3">
    <name type="scientific">Fusarium zealandicum</name>
    <dbReference type="NCBI Taxonomy" id="1053134"/>
    <lineage>
        <taxon>Eukaryota</taxon>
        <taxon>Fungi</taxon>
        <taxon>Dikarya</taxon>
        <taxon>Ascomycota</taxon>
        <taxon>Pezizomycotina</taxon>
        <taxon>Sordariomycetes</taxon>
        <taxon>Hypocreomycetidae</taxon>
        <taxon>Hypocreales</taxon>
        <taxon>Nectriaceae</taxon>
        <taxon>Fusarium</taxon>
        <taxon>Fusarium staphyleae species complex</taxon>
    </lineage>
</organism>
<protein>
    <submittedName>
        <fullName evidence="2">Uncharacterized protein</fullName>
    </submittedName>
</protein>
<proteinExistence type="predicted"/>
<reference evidence="2" key="2">
    <citation type="submission" date="2020-05" db="EMBL/GenBank/DDBJ databases">
        <authorList>
            <person name="Kim H.-S."/>
            <person name="Proctor R.H."/>
            <person name="Brown D.W."/>
        </authorList>
    </citation>
    <scope>NUCLEOTIDE SEQUENCE</scope>
    <source>
        <strain evidence="2">NRRL 22465</strain>
    </source>
</reference>
<dbReference type="OrthoDB" id="6513042at2759"/>
<comment type="caution">
    <text evidence="2">The sequence shown here is derived from an EMBL/GenBank/DDBJ whole genome shotgun (WGS) entry which is preliminary data.</text>
</comment>
<evidence type="ECO:0000313" key="2">
    <source>
        <dbReference type="EMBL" id="KAF4979663.1"/>
    </source>
</evidence>
<feature type="compositionally biased region" description="Acidic residues" evidence="1">
    <location>
        <begin position="1"/>
        <end position="11"/>
    </location>
</feature>
<feature type="region of interest" description="Disordered" evidence="1">
    <location>
        <begin position="1"/>
        <end position="28"/>
    </location>
</feature>
<keyword evidence="3" id="KW-1185">Reference proteome</keyword>
<dbReference type="AlphaFoldDB" id="A0A8H4UN15"/>
<evidence type="ECO:0000256" key="1">
    <source>
        <dbReference type="SAM" id="MobiDB-lite"/>
    </source>
</evidence>
<dbReference type="EMBL" id="JABEYC010000284">
    <property type="protein sequence ID" value="KAF4979663.1"/>
    <property type="molecule type" value="Genomic_DNA"/>
</dbReference>